<feature type="compositionally biased region" description="Polar residues" evidence="11">
    <location>
        <begin position="1"/>
        <end position="10"/>
    </location>
</feature>
<evidence type="ECO:0000313" key="16">
    <source>
        <dbReference type="Proteomes" id="UP000308953"/>
    </source>
</evidence>
<keyword evidence="7" id="KW-0564">Palmitate</keyword>
<evidence type="ECO:0000256" key="10">
    <source>
        <dbReference type="ARBA" id="ARBA00023289"/>
    </source>
</evidence>
<dbReference type="Proteomes" id="UP000308953">
    <property type="component" value="Unassembled WGS sequence"/>
</dbReference>
<dbReference type="InterPro" id="IPR036284">
    <property type="entry name" value="GGL_sf"/>
</dbReference>
<feature type="region of interest" description="Disordered" evidence="11">
    <location>
        <begin position="1"/>
        <end position="29"/>
    </location>
</feature>
<evidence type="ECO:0000256" key="8">
    <source>
        <dbReference type="ARBA" id="ARBA00023224"/>
    </source>
</evidence>
<dbReference type="EMBL" id="QZBZ01000015">
    <property type="protein sequence ID" value="TIA41963.1"/>
    <property type="molecule type" value="Genomic_DNA"/>
</dbReference>
<dbReference type="InterPro" id="IPR041848">
    <property type="entry name" value="Ste18_fungal"/>
</dbReference>
<evidence type="ECO:0000256" key="4">
    <source>
        <dbReference type="ARBA" id="ARBA00016111"/>
    </source>
</evidence>
<evidence type="ECO:0000256" key="5">
    <source>
        <dbReference type="ARBA" id="ARBA00022481"/>
    </source>
</evidence>
<dbReference type="GO" id="GO:0007186">
    <property type="term" value="P:G protein-coupled receptor signaling pathway"/>
    <property type="evidence" value="ECO:0007669"/>
    <property type="project" value="InterPro"/>
</dbReference>
<organism evidence="13 16">
    <name type="scientific">Aureobasidium pullulans</name>
    <name type="common">Black yeast</name>
    <name type="synonym">Pullularia pullulans</name>
    <dbReference type="NCBI Taxonomy" id="5580"/>
    <lineage>
        <taxon>Eukaryota</taxon>
        <taxon>Fungi</taxon>
        <taxon>Dikarya</taxon>
        <taxon>Ascomycota</taxon>
        <taxon>Pezizomycotina</taxon>
        <taxon>Dothideomycetes</taxon>
        <taxon>Dothideomycetidae</taxon>
        <taxon>Dothideales</taxon>
        <taxon>Saccotheciaceae</taxon>
        <taxon>Aureobasidium</taxon>
    </lineage>
</organism>
<sequence>MTSSHTSFTMSAPYEIRNNDTGRSKKQSMAELKLRRLNELNQRLQEDLNRRRIPVSEASMDLIAFTDKEPKDFMVPSRWGTIDKRDDPYAPQQSGGCCIIM</sequence>
<keyword evidence="9" id="KW-0449">Lipoprotein</keyword>
<keyword evidence="10" id="KW-0636">Prenylation</keyword>
<keyword evidence="8" id="KW-0807">Transducer</keyword>
<comment type="subunit">
    <text evidence="3">G proteins are composed of 3 units, alpha, beta and gamma.</text>
</comment>
<dbReference type="SMART" id="SM01224">
    <property type="entry name" value="G_gamma"/>
    <property type="match status" value="1"/>
</dbReference>
<dbReference type="PANTHER" id="PTHR28189:SF1">
    <property type="entry name" value="GUANINE NUCLEOTIDE-BINDING PROTEIN SUBUNIT GAMMA"/>
    <property type="match status" value="1"/>
</dbReference>
<comment type="caution">
    <text evidence="13">The sequence shown here is derived from an EMBL/GenBank/DDBJ whole genome shotgun (WGS) entry which is preliminary data.</text>
</comment>
<dbReference type="GO" id="GO:0005834">
    <property type="term" value="C:heterotrimeric G-protein complex"/>
    <property type="evidence" value="ECO:0007669"/>
    <property type="project" value="TreeGrafter"/>
</dbReference>
<dbReference type="Proteomes" id="UP000308724">
    <property type="component" value="Unassembled WGS sequence"/>
</dbReference>
<protein>
    <recommendedName>
        <fullName evidence="4">Guanine nucleotide-binding protein subunit gamma</fullName>
    </recommendedName>
</protein>
<dbReference type="Gene3D" id="4.10.260.10">
    <property type="entry name" value="Transducin (heterotrimeric G protein), gamma chain"/>
    <property type="match status" value="1"/>
</dbReference>
<keyword evidence="6" id="KW-0472">Membrane</keyword>
<evidence type="ECO:0000313" key="14">
    <source>
        <dbReference type="EMBL" id="TIA41963.1"/>
    </source>
</evidence>
<dbReference type="GO" id="GO:0000750">
    <property type="term" value="P:pheromone-dependent signal transduction involved in conjugation with cellular fusion"/>
    <property type="evidence" value="ECO:0007669"/>
    <property type="project" value="InterPro"/>
</dbReference>
<dbReference type="InterPro" id="IPR015898">
    <property type="entry name" value="G-protein_gamma-like_dom"/>
</dbReference>
<proteinExistence type="inferred from homology"/>
<gene>
    <name evidence="14" type="ORF">D6C78_01461</name>
    <name evidence="13" type="ORF">D6D10_08071</name>
</gene>
<evidence type="ECO:0000313" key="13">
    <source>
        <dbReference type="EMBL" id="THX32570.1"/>
    </source>
</evidence>
<evidence type="ECO:0000256" key="7">
    <source>
        <dbReference type="ARBA" id="ARBA00023139"/>
    </source>
</evidence>
<evidence type="ECO:0000256" key="1">
    <source>
        <dbReference type="ARBA" id="ARBA00004170"/>
    </source>
</evidence>
<dbReference type="FunFam" id="4.10.260.10:FF:000003">
    <property type="entry name" value="G-protein complex gamma subunit Ste18/GpgA"/>
    <property type="match status" value="1"/>
</dbReference>
<feature type="domain" description="G protein gamma" evidence="12">
    <location>
        <begin position="30"/>
        <end position="101"/>
    </location>
</feature>
<evidence type="ECO:0000256" key="9">
    <source>
        <dbReference type="ARBA" id="ARBA00023288"/>
    </source>
</evidence>
<dbReference type="EMBL" id="QZAV01000257">
    <property type="protein sequence ID" value="THX32570.1"/>
    <property type="molecule type" value="Genomic_DNA"/>
</dbReference>
<dbReference type="SUPFAM" id="SSF48670">
    <property type="entry name" value="Transducin (heterotrimeric G protein), gamma chain"/>
    <property type="match status" value="1"/>
</dbReference>
<comment type="similarity">
    <text evidence="2">Belongs to the G protein gamma family.</text>
</comment>
<evidence type="ECO:0000256" key="3">
    <source>
        <dbReference type="ARBA" id="ARBA00011581"/>
    </source>
</evidence>
<reference evidence="15 16" key="1">
    <citation type="submission" date="2018-10" db="EMBL/GenBank/DDBJ databases">
        <title>Fifty Aureobasidium pullulans genomes reveal a recombining polyextremotolerant generalist.</title>
        <authorList>
            <person name="Gostincar C."/>
            <person name="Turk M."/>
            <person name="Zajc J."/>
            <person name="Gunde-Cimerman N."/>
        </authorList>
    </citation>
    <scope>NUCLEOTIDE SEQUENCE [LARGE SCALE GENOMIC DNA]</scope>
    <source>
        <strain evidence="14 15">EXF-1645</strain>
        <strain evidence="13 16">EXF-9785</strain>
    </source>
</reference>
<dbReference type="PANTHER" id="PTHR28189">
    <property type="entry name" value="GUANINE NUCLEOTIDE-BINDING PROTEIN SUBUNIT GAMMA"/>
    <property type="match status" value="1"/>
</dbReference>
<evidence type="ECO:0000313" key="15">
    <source>
        <dbReference type="Proteomes" id="UP000308724"/>
    </source>
</evidence>
<dbReference type="AlphaFoldDB" id="A0A4S9IDJ7"/>
<keyword evidence="5" id="KW-0488">Methylation</keyword>
<comment type="subcellular location">
    <subcellularLocation>
        <location evidence="1">Membrane</location>
        <topology evidence="1">Peripheral membrane protein</topology>
    </subcellularLocation>
</comment>
<evidence type="ECO:0000256" key="2">
    <source>
        <dbReference type="ARBA" id="ARBA00007431"/>
    </source>
</evidence>
<accession>A0A4S9IDJ7</accession>
<evidence type="ECO:0000256" key="11">
    <source>
        <dbReference type="SAM" id="MobiDB-lite"/>
    </source>
</evidence>
<evidence type="ECO:0000259" key="12">
    <source>
        <dbReference type="SMART" id="SM01224"/>
    </source>
</evidence>
<dbReference type="GO" id="GO:0031681">
    <property type="term" value="F:G-protein beta-subunit binding"/>
    <property type="evidence" value="ECO:0007669"/>
    <property type="project" value="InterPro"/>
</dbReference>
<evidence type="ECO:0000256" key="6">
    <source>
        <dbReference type="ARBA" id="ARBA00023136"/>
    </source>
</evidence>
<dbReference type="Pfam" id="PF00631">
    <property type="entry name" value="G-gamma"/>
    <property type="match status" value="1"/>
</dbReference>
<name>A0A4S9IDJ7_AURPU</name>